<accession>A0AAV6U9Z7</accession>
<comment type="caution">
    <text evidence="2">The sequence shown here is derived from an EMBL/GenBank/DDBJ whole genome shotgun (WGS) entry which is preliminary data.</text>
</comment>
<protein>
    <submittedName>
        <fullName evidence="2">Uncharacterized protein</fullName>
    </submittedName>
</protein>
<organism evidence="2 3">
    <name type="scientific">Oedothorax gibbosus</name>
    <dbReference type="NCBI Taxonomy" id="931172"/>
    <lineage>
        <taxon>Eukaryota</taxon>
        <taxon>Metazoa</taxon>
        <taxon>Ecdysozoa</taxon>
        <taxon>Arthropoda</taxon>
        <taxon>Chelicerata</taxon>
        <taxon>Arachnida</taxon>
        <taxon>Araneae</taxon>
        <taxon>Araneomorphae</taxon>
        <taxon>Entelegynae</taxon>
        <taxon>Araneoidea</taxon>
        <taxon>Linyphiidae</taxon>
        <taxon>Erigoninae</taxon>
        <taxon>Oedothorax</taxon>
    </lineage>
</organism>
<evidence type="ECO:0000313" key="2">
    <source>
        <dbReference type="EMBL" id="KAG8180658.1"/>
    </source>
</evidence>
<proteinExistence type="predicted"/>
<reference evidence="2 3" key="1">
    <citation type="journal article" date="2022" name="Nat. Ecol. Evol.">
        <title>A masculinizing supergene underlies an exaggerated male reproductive morph in a spider.</title>
        <authorList>
            <person name="Hendrickx F."/>
            <person name="De Corte Z."/>
            <person name="Sonet G."/>
            <person name="Van Belleghem S.M."/>
            <person name="Kostlbacher S."/>
            <person name="Vangestel C."/>
        </authorList>
    </citation>
    <scope>NUCLEOTIDE SEQUENCE [LARGE SCALE GENOMIC DNA]</scope>
    <source>
        <strain evidence="2">W744_W776</strain>
    </source>
</reference>
<dbReference type="AlphaFoldDB" id="A0AAV6U9Z7"/>
<dbReference type="EMBL" id="JAFNEN010000558">
    <property type="protein sequence ID" value="KAG8180658.1"/>
    <property type="molecule type" value="Genomic_DNA"/>
</dbReference>
<name>A0AAV6U9Z7_9ARAC</name>
<gene>
    <name evidence="2" type="ORF">JTE90_025363</name>
</gene>
<keyword evidence="3" id="KW-1185">Reference proteome</keyword>
<dbReference type="Proteomes" id="UP000827092">
    <property type="component" value="Unassembled WGS sequence"/>
</dbReference>
<feature type="region of interest" description="Disordered" evidence="1">
    <location>
        <begin position="1"/>
        <end position="20"/>
    </location>
</feature>
<feature type="compositionally biased region" description="Polar residues" evidence="1">
    <location>
        <begin position="1"/>
        <end position="16"/>
    </location>
</feature>
<sequence>MASAQHSSSMQTQADQQGVVLPSLKQDNTIQDTIETIQPPDSELAYFYFIFANTPSWFVNHSTMPAYSNL</sequence>
<evidence type="ECO:0000313" key="3">
    <source>
        <dbReference type="Proteomes" id="UP000827092"/>
    </source>
</evidence>
<evidence type="ECO:0000256" key="1">
    <source>
        <dbReference type="SAM" id="MobiDB-lite"/>
    </source>
</evidence>